<comment type="pathway">
    <text evidence="2 10">Protein modification; protein glycosylation.</text>
</comment>
<dbReference type="Proteomes" id="UP001190700">
    <property type="component" value="Unassembled WGS sequence"/>
</dbReference>
<dbReference type="GO" id="GO:0005789">
    <property type="term" value="C:endoplasmic reticulum membrane"/>
    <property type="evidence" value="ECO:0007669"/>
    <property type="project" value="UniProtKB-SubCell"/>
</dbReference>
<evidence type="ECO:0000256" key="7">
    <source>
        <dbReference type="ARBA" id="ARBA00022824"/>
    </source>
</evidence>
<evidence type="ECO:0000256" key="4">
    <source>
        <dbReference type="ARBA" id="ARBA00022676"/>
    </source>
</evidence>
<reference evidence="12 13" key="1">
    <citation type="journal article" date="2015" name="Genome Biol. Evol.">
        <title>Comparative Genomics of a Bacterivorous Green Alga Reveals Evolutionary Causalities and Consequences of Phago-Mixotrophic Mode of Nutrition.</title>
        <authorList>
            <person name="Burns J.A."/>
            <person name="Paasch A."/>
            <person name="Narechania A."/>
            <person name="Kim E."/>
        </authorList>
    </citation>
    <scope>NUCLEOTIDE SEQUENCE [LARGE SCALE GENOMIC DNA]</scope>
    <source>
        <strain evidence="12 13">PLY_AMNH</strain>
    </source>
</reference>
<proteinExistence type="inferred from homology"/>
<comment type="subcellular location">
    <subcellularLocation>
        <location evidence="1 10">Endoplasmic reticulum membrane</location>
        <topology evidence="1 10">Multi-pass membrane protein</topology>
    </subcellularLocation>
</comment>
<keyword evidence="5 10" id="KW-0808">Transferase</keyword>
<evidence type="ECO:0000256" key="9">
    <source>
        <dbReference type="ARBA" id="ARBA00023136"/>
    </source>
</evidence>
<evidence type="ECO:0000256" key="3">
    <source>
        <dbReference type="ARBA" id="ARBA00008715"/>
    </source>
</evidence>
<evidence type="ECO:0000256" key="5">
    <source>
        <dbReference type="ARBA" id="ARBA00022679"/>
    </source>
</evidence>
<dbReference type="InterPro" id="IPR004856">
    <property type="entry name" value="Glyco_trans_ALG6/ALG8"/>
</dbReference>
<evidence type="ECO:0000256" key="2">
    <source>
        <dbReference type="ARBA" id="ARBA00004922"/>
    </source>
</evidence>
<dbReference type="PANTHER" id="PTHR12413">
    <property type="entry name" value="DOLICHYL GLYCOSYLTRANSFERASE"/>
    <property type="match status" value="1"/>
</dbReference>
<organism evidence="12 13">
    <name type="scientific">Cymbomonas tetramitiformis</name>
    <dbReference type="NCBI Taxonomy" id="36881"/>
    <lineage>
        <taxon>Eukaryota</taxon>
        <taxon>Viridiplantae</taxon>
        <taxon>Chlorophyta</taxon>
        <taxon>Pyramimonadophyceae</taxon>
        <taxon>Pyramimonadales</taxon>
        <taxon>Pyramimonadaceae</taxon>
        <taxon>Cymbomonas</taxon>
    </lineage>
</organism>
<comment type="similarity">
    <text evidence="3 10">Belongs to the ALG6/ALG8 glucosyltransferase family.</text>
</comment>
<gene>
    <name evidence="12" type="ORF">CYMTET_29717</name>
</gene>
<dbReference type="Pfam" id="PF03155">
    <property type="entry name" value="Alg6_Alg8"/>
    <property type="match status" value="1"/>
</dbReference>
<keyword evidence="7 10" id="KW-0256">Endoplasmic reticulum</keyword>
<evidence type="ECO:0000256" key="8">
    <source>
        <dbReference type="ARBA" id="ARBA00022989"/>
    </source>
</evidence>
<keyword evidence="13" id="KW-1185">Reference proteome</keyword>
<evidence type="ECO:0000256" key="11">
    <source>
        <dbReference type="SAM" id="MobiDB-lite"/>
    </source>
</evidence>
<protein>
    <recommendedName>
        <fullName evidence="10">Alpha-1,3-glucosyltransferase</fullName>
        <ecNumber evidence="10">2.4.1.-</ecNumber>
    </recommendedName>
</protein>
<evidence type="ECO:0000313" key="13">
    <source>
        <dbReference type="Proteomes" id="UP001190700"/>
    </source>
</evidence>
<keyword evidence="9" id="KW-0472">Membrane</keyword>
<keyword evidence="4 10" id="KW-0328">Glycosyltransferase</keyword>
<feature type="region of interest" description="Disordered" evidence="11">
    <location>
        <begin position="121"/>
        <end position="140"/>
    </location>
</feature>
<dbReference type="EMBL" id="LGRX02016948">
    <property type="protein sequence ID" value="KAK3261373.1"/>
    <property type="molecule type" value="Genomic_DNA"/>
</dbReference>
<keyword evidence="8" id="KW-1133">Transmembrane helix</keyword>
<evidence type="ECO:0000313" key="12">
    <source>
        <dbReference type="EMBL" id="KAK3261373.1"/>
    </source>
</evidence>
<feature type="compositionally biased region" description="Polar residues" evidence="11">
    <location>
        <begin position="123"/>
        <end position="140"/>
    </location>
</feature>
<accession>A0AAE0FKQ0</accession>
<sequence length="140" mass="15565">MRSTKGLSDLLAESGALTPLIVGVAVLVRLCVALHPYSGEGTPPMYGDYEAQRHWMEITLHTPVQEWYFNTSSNDLQYWGLDYPPLTAYQSLLHGALIDAIEPEAVALGTSHGYSPPTRLARTLSQSNWRPKTTPPRQQE</sequence>
<dbReference type="AlphaFoldDB" id="A0AAE0FKQ0"/>
<evidence type="ECO:0000256" key="6">
    <source>
        <dbReference type="ARBA" id="ARBA00022692"/>
    </source>
</evidence>
<dbReference type="PANTHER" id="PTHR12413:SF1">
    <property type="entry name" value="DOLICHYL PYROPHOSPHATE MAN9GLCNAC2 ALPHA-1,3-GLUCOSYLTRANSFERASE"/>
    <property type="match status" value="1"/>
</dbReference>
<evidence type="ECO:0000256" key="1">
    <source>
        <dbReference type="ARBA" id="ARBA00004477"/>
    </source>
</evidence>
<name>A0AAE0FKQ0_9CHLO</name>
<evidence type="ECO:0000256" key="10">
    <source>
        <dbReference type="RuleBase" id="RU363110"/>
    </source>
</evidence>
<keyword evidence="6" id="KW-0812">Transmembrane</keyword>
<dbReference type="GO" id="GO:0042281">
    <property type="term" value="F:dolichyl pyrophosphate Man9GlcNAc2 alpha-1,3-glucosyltransferase activity"/>
    <property type="evidence" value="ECO:0007669"/>
    <property type="project" value="TreeGrafter"/>
</dbReference>
<comment type="caution">
    <text evidence="12">The sequence shown here is derived from an EMBL/GenBank/DDBJ whole genome shotgun (WGS) entry which is preliminary data.</text>
</comment>
<dbReference type="EC" id="2.4.1.-" evidence="10"/>